<feature type="compositionally biased region" description="Low complexity" evidence="1">
    <location>
        <begin position="26"/>
        <end position="42"/>
    </location>
</feature>
<dbReference type="KEGG" id="snep:Enr13x_30310"/>
<organism evidence="2 3">
    <name type="scientific">Stieleria neptunia</name>
    <dbReference type="NCBI Taxonomy" id="2527979"/>
    <lineage>
        <taxon>Bacteria</taxon>
        <taxon>Pseudomonadati</taxon>
        <taxon>Planctomycetota</taxon>
        <taxon>Planctomycetia</taxon>
        <taxon>Pirellulales</taxon>
        <taxon>Pirellulaceae</taxon>
        <taxon>Stieleria</taxon>
    </lineage>
</organism>
<protein>
    <submittedName>
        <fullName evidence="2">Uncharacterized protein</fullName>
    </submittedName>
</protein>
<keyword evidence="3" id="KW-1185">Reference proteome</keyword>
<feature type="region of interest" description="Disordered" evidence="1">
    <location>
        <begin position="1"/>
        <end position="78"/>
    </location>
</feature>
<proteinExistence type="predicted"/>
<dbReference type="Proteomes" id="UP000319004">
    <property type="component" value="Chromosome"/>
</dbReference>
<accession>A0A518HQQ2</accession>
<evidence type="ECO:0000313" key="2">
    <source>
        <dbReference type="EMBL" id="QDV43176.1"/>
    </source>
</evidence>
<name>A0A518HQQ2_9BACT</name>
<evidence type="ECO:0000256" key="1">
    <source>
        <dbReference type="SAM" id="MobiDB-lite"/>
    </source>
</evidence>
<dbReference type="AlphaFoldDB" id="A0A518HQQ2"/>
<evidence type="ECO:0000313" key="3">
    <source>
        <dbReference type="Proteomes" id="UP000319004"/>
    </source>
</evidence>
<gene>
    <name evidence="2" type="ORF">Enr13x_30310</name>
</gene>
<reference evidence="2 3" key="1">
    <citation type="submission" date="2019-03" db="EMBL/GenBank/DDBJ databases">
        <title>Deep-cultivation of Planctomycetes and their phenomic and genomic characterization uncovers novel biology.</title>
        <authorList>
            <person name="Wiegand S."/>
            <person name="Jogler M."/>
            <person name="Boedeker C."/>
            <person name="Pinto D."/>
            <person name="Vollmers J."/>
            <person name="Rivas-Marin E."/>
            <person name="Kohn T."/>
            <person name="Peeters S.H."/>
            <person name="Heuer A."/>
            <person name="Rast P."/>
            <person name="Oberbeckmann S."/>
            <person name="Bunk B."/>
            <person name="Jeske O."/>
            <person name="Meyerdierks A."/>
            <person name="Storesund J.E."/>
            <person name="Kallscheuer N."/>
            <person name="Luecker S."/>
            <person name="Lage O.M."/>
            <person name="Pohl T."/>
            <person name="Merkel B.J."/>
            <person name="Hornburger P."/>
            <person name="Mueller R.-W."/>
            <person name="Bruemmer F."/>
            <person name="Labrenz M."/>
            <person name="Spormann A.M."/>
            <person name="Op den Camp H."/>
            <person name="Overmann J."/>
            <person name="Amann R."/>
            <person name="Jetten M.S.M."/>
            <person name="Mascher T."/>
            <person name="Medema M.H."/>
            <person name="Devos D.P."/>
            <person name="Kaster A.-K."/>
            <person name="Ovreas L."/>
            <person name="Rohde M."/>
            <person name="Galperin M.Y."/>
            <person name="Jogler C."/>
        </authorList>
    </citation>
    <scope>NUCLEOTIDE SEQUENCE [LARGE SCALE GENOMIC DNA]</scope>
    <source>
        <strain evidence="2 3">Enr13</strain>
    </source>
</reference>
<dbReference type="EMBL" id="CP037423">
    <property type="protein sequence ID" value="QDV43176.1"/>
    <property type="molecule type" value="Genomic_DNA"/>
</dbReference>
<sequence length="78" mass="8020">MSGLTSDGGVVVGWQNDTGQNDGVVPLVSSEQGPSSSPSLPGRVERSEGRVFAGEQSPNHGLKAVNLGRHNRPPNGAE</sequence>